<protein>
    <submittedName>
        <fullName evidence="1">Uncharacterized protein</fullName>
    </submittedName>
</protein>
<sequence>MKPTPEQTRPAEIDGYVFYQGQDGSAEADKQHTDADLVQLAKLTQDAGAEAFTTCGKVILCLQPQQAWRHSSFKPSQGMYVKQAALQYRQLQEPAPASDLADAFWPPQVHGWVYFPSCASPGHHKLEPSDTLARYQTLEAALRAAAQRYNVVAVTTEVREAAVSSCNGSSWPGVLARYQTLEAALRAAAQRYNVVAVTTEGEMKTKLRPQACWEVHPCYDVGLYVRAPHVQQLGLVPSPAVPDYRRLCSRLQQLRLDAAHMSCAWLNDQYFSLQAIRDSPADSGMALVLHSVWWLDIKGSIPGVPPGCYEVAWVADVTNSYLDNVAITLSAEAVPVHAKQQQQQQADEAAAAGASSAASSSAAAAAAAASEAAGAEGNQRNKVEVQQRWDPDLRRLQQLCRGQGTAWGVVSGGVLHVTDYSTVQLGFSATDNTYKQNMRWAMVELIPVDPQQQQQQQQQAAAQRNRVWQQPARQACRMQGERRGAAAGSSGAAQHGYGQGLMSWLESMFGRRFE</sequence>
<dbReference type="Proteomes" id="UP000256970">
    <property type="component" value="Unassembled WGS sequence"/>
</dbReference>
<keyword evidence="2" id="KW-1185">Reference proteome</keyword>
<organism evidence="1 2">
    <name type="scientific">Tetradesmus obliquus</name>
    <name type="common">Green alga</name>
    <name type="synonym">Acutodesmus obliquus</name>
    <dbReference type="NCBI Taxonomy" id="3088"/>
    <lineage>
        <taxon>Eukaryota</taxon>
        <taxon>Viridiplantae</taxon>
        <taxon>Chlorophyta</taxon>
        <taxon>core chlorophytes</taxon>
        <taxon>Chlorophyceae</taxon>
        <taxon>CS clade</taxon>
        <taxon>Sphaeropleales</taxon>
        <taxon>Scenedesmaceae</taxon>
        <taxon>Tetradesmus</taxon>
    </lineage>
</organism>
<accession>A0A383VJN0</accession>
<evidence type="ECO:0000313" key="2">
    <source>
        <dbReference type="Proteomes" id="UP000256970"/>
    </source>
</evidence>
<dbReference type="STRING" id="3088.A0A383VJN0"/>
<evidence type="ECO:0000313" key="1">
    <source>
        <dbReference type="EMBL" id="SZX65747.1"/>
    </source>
</evidence>
<reference evidence="1 2" key="1">
    <citation type="submission" date="2016-10" db="EMBL/GenBank/DDBJ databases">
        <authorList>
            <person name="Cai Z."/>
        </authorList>
    </citation>
    <scope>NUCLEOTIDE SEQUENCE [LARGE SCALE GENOMIC DNA]</scope>
</reference>
<proteinExistence type="predicted"/>
<dbReference type="EMBL" id="FNXT01000662">
    <property type="protein sequence ID" value="SZX65747.1"/>
    <property type="molecule type" value="Genomic_DNA"/>
</dbReference>
<dbReference type="AlphaFoldDB" id="A0A383VJN0"/>
<name>A0A383VJN0_TETOB</name>
<gene>
    <name evidence="1" type="ORF">BQ4739_LOCUS6214</name>
</gene>